<dbReference type="AlphaFoldDB" id="A0A4Z1TBE8"/>
<dbReference type="Proteomes" id="UP000315496">
    <property type="component" value="Chromosome 1"/>
</dbReference>
<accession>A0A4Z1TBE8</accession>
<organism evidence="1 2">
    <name type="scientific">Giardia muris</name>
    <dbReference type="NCBI Taxonomy" id="5742"/>
    <lineage>
        <taxon>Eukaryota</taxon>
        <taxon>Metamonada</taxon>
        <taxon>Diplomonadida</taxon>
        <taxon>Hexamitidae</taxon>
        <taxon>Giardiinae</taxon>
        <taxon>Giardia</taxon>
    </lineage>
</organism>
<proteinExistence type="predicted"/>
<sequence length="183" mass="21301">MKSRLQAEIASLHNRILSEYDLAERQAAYREAREREASVLQTSTLLKQQKAFLLQLPASISKHHEMPTSFHFGLSELALPVGQDINGMPMFRFRVILQQVLQADTVTELQEIFKAAHARSLFCDAEQVRELFINTGKSELRKEIWRICGHYIPDRENIPWVLEVLPSQERSDLRRIWYPTART</sequence>
<dbReference type="OrthoDB" id="10249531at2759"/>
<dbReference type="VEuPathDB" id="GiardiaDB:GMRT_15524"/>
<name>A0A4Z1TBE8_GIAMU</name>
<evidence type="ECO:0000313" key="2">
    <source>
        <dbReference type="Proteomes" id="UP000315496"/>
    </source>
</evidence>
<keyword evidence="2" id="KW-1185">Reference proteome</keyword>
<reference evidence="1 2" key="1">
    <citation type="submission" date="2019-05" db="EMBL/GenBank/DDBJ databases">
        <title>The compact genome of Giardia muris reveals important steps in the evolution of intestinal protozoan parasites.</title>
        <authorList>
            <person name="Xu F."/>
            <person name="Jimenez-Gonzalez A."/>
            <person name="Einarsson E."/>
            <person name="Astvaldsson A."/>
            <person name="Peirasmaki D."/>
            <person name="Eckmann L."/>
            <person name="Andersson J.O."/>
            <person name="Svard S.G."/>
            <person name="Jerlstrom-Hultqvist J."/>
        </authorList>
    </citation>
    <scope>NUCLEOTIDE SEQUENCE [LARGE SCALE GENOMIC DNA]</scope>
    <source>
        <strain evidence="1 2">Roberts-Thomson</strain>
    </source>
</reference>
<comment type="caution">
    <text evidence="1">The sequence shown here is derived from an EMBL/GenBank/DDBJ whole genome shotgun (WGS) entry which is preliminary data.</text>
</comment>
<protein>
    <submittedName>
        <fullName evidence="1">Uncharacterized protein</fullName>
    </submittedName>
</protein>
<evidence type="ECO:0000313" key="1">
    <source>
        <dbReference type="EMBL" id="TNJ29849.1"/>
    </source>
</evidence>
<gene>
    <name evidence="1" type="ORF">GMRT_15524</name>
</gene>
<dbReference type="EMBL" id="VDLU01000001">
    <property type="protein sequence ID" value="TNJ29849.1"/>
    <property type="molecule type" value="Genomic_DNA"/>
</dbReference>